<comment type="caution">
    <text evidence="5">The sequence shown here is derived from an EMBL/GenBank/DDBJ whole genome shotgun (WGS) entry which is preliminary data.</text>
</comment>
<evidence type="ECO:0000256" key="2">
    <source>
        <dbReference type="PROSITE-ProRule" id="PRU00104"/>
    </source>
</evidence>
<feature type="compositionally biased region" description="Polar residues" evidence="3">
    <location>
        <begin position="176"/>
        <end position="185"/>
    </location>
</feature>
<evidence type="ECO:0000256" key="1">
    <source>
        <dbReference type="ARBA" id="ARBA00022786"/>
    </source>
</evidence>
<dbReference type="EMBL" id="MU826842">
    <property type="protein sequence ID" value="KAJ7371737.1"/>
    <property type="molecule type" value="Genomic_DNA"/>
</dbReference>
<protein>
    <submittedName>
        <fullName evidence="5">Fibronectin type 3 and ankyrin repeat domains protein 1</fullName>
    </submittedName>
</protein>
<name>A0A9W9YYG4_9CNID</name>
<dbReference type="InterPro" id="IPR035983">
    <property type="entry name" value="Hect_E3_ubiquitin_ligase"/>
</dbReference>
<dbReference type="OrthoDB" id="5988101at2759"/>
<evidence type="ECO:0000259" key="4">
    <source>
        <dbReference type="PROSITE" id="PS50237"/>
    </source>
</evidence>
<feature type="domain" description="HECT" evidence="4">
    <location>
        <begin position="141"/>
        <end position="217"/>
    </location>
</feature>
<dbReference type="SUPFAM" id="SSF56204">
    <property type="entry name" value="Hect, E3 ligase catalytic domain"/>
    <property type="match status" value="1"/>
</dbReference>
<dbReference type="GO" id="GO:0004842">
    <property type="term" value="F:ubiquitin-protein transferase activity"/>
    <property type="evidence" value="ECO:0007669"/>
    <property type="project" value="InterPro"/>
</dbReference>
<dbReference type="Gene3D" id="3.30.2410.10">
    <property type="entry name" value="Hect, E3 ligase catalytic domain"/>
    <property type="match status" value="1"/>
</dbReference>
<dbReference type="AlphaFoldDB" id="A0A9W9YYG4"/>
<organism evidence="5 6">
    <name type="scientific">Desmophyllum pertusum</name>
    <dbReference type="NCBI Taxonomy" id="174260"/>
    <lineage>
        <taxon>Eukaryota</taxon>
        <taxon>Metazoa</taxon>
        <taxon>Cnidaria</taxon>
        <taxon>Anthozoa</taxon>
        <taxon>Hexacorallia</taxon>
        <taxon>Scleractinia</taxon>
        <taxon>Caryophylliina</taxon>
        <taxon>Caryophylliidae</taxon>
        <taxon>Desmophyllum</taxon>
    </lineage>
</organism>
<dbReference type="PROSITE" id="PS50237">
    <property type="entry name" value="HECT"/>
    <property type="match status" value="1"/>
</dbReference>
<evidence type="ECO:0000256" key="3">
    <source>
        <dbReference type="SAM" id="MobiDB-lite"/>
    </source>
</evidence>
<sequence length="230" mass="25307">MDPSDKQLEVSPFTFEEGKSDILHQSDGIMMAVALSQNGQLPVLVEESMLQQLVSSGDCSDPCVRQIRQGLEELGMLSALQQLPMLLYLLRPQILKPKFSEEGSNALKKEKEVYQVFVKYVREVAASRRVCGQTTLDLSHILQFATGSAEEPVLGFGLAPSLEFILPTEMKVASQEGPSADQQEGVNEEQHPPVEGGFLPLAHTCSNVLEVPRPTDKICLPPLDRLFCSL</sequence>
<evidence type="ECO:0000313" key="5">
    <source>
        <dbReference type="EMBL" id="KAJ7371737.1"/>
    </source>
</evidence>
<keyword evidence="6" id="KW-1185">Reference proteome</keyword>
<feature type="region of interest" description="Disordered" evidence="3">
    <location>
        <begin position="173"/>
        <end position="193"/>
    </location>
</feature>
<proteinExistence type="predicted"/>
<feature type="active site" description="Glycyl thioester intermediate" evidence="2">
    <location>
        <position position="205"/>
    </location>
</feature>
<reference evidence="5" key="1">
    <citation type="submission" date="2023-01" db="EMBL/GenBank/DDBJ databases">
        <title>Genome assembly of the deep-sea coral Lophelia pertusa.</title>
        <authorList>
            <person name="Herrera S."/>
            <person name="Cordes E."/>
        </authorList>
    </citation>
    <scope>NUCLEOTIDE SEQUENCE</scope>
    <source>
        <strain evidence="5">USNM1676648</strain>
        <tissue evidence="5">Polyp</tissue>
    </source>
</reference>
<evidence type="ECO:0000313" key="6">
    <source>
        <dbReference type="Proteomes" id="UP001163046"/>
    </source>
</evidence>
<dbReference type="Pfam" id="PF00632">
    <property type="entry name" value="HECT"/>
    <property type="match status" value="1"/>
</dbReference>
<dbReference type="InterPro" id="IPR000569">
    <property type="entry name" value="HECT_dom"/>
</dbReference>
<keyword evidence="1 2" id="KW-0833">Ubl conjugation pathway</keyword>
<gene>
    <name evidence="5" type="primary">FANK1_8</name>
    <name evidence="5" type="ORF">OS493_023074</name>
</gene>
<dbReference type="Proteomes" id="UP001163046">
    <property type="component" value="Unassembled WGS sequence"/>
</dbReference>
<accession>A0A9W9YYG4</accession>